<organism evidence="4 5">
    <name type="scientific">Ilex paraguariensis</name>
    <name type="common">yerba mate</name>
    <dbReference type="NCBI Taxonomy" id="185542"/>
    <lineage>
        <taxon>Eukaryota</taxon>
        <taxon>Viridiplantae</taxon>
        <taxon>Streptophyta</taxon>
        <taxon>Embryophyta</taxon>
        <taxon>Tracheophyta</taxon>
        <taxon>Spermatophyta</taxon>
        <taxon>Magnoliopsida</taxon>
        <taxon>eudicotyledons</taxon>
        <taxon>Gunneridae</taxon>
        <taxon>Pentapetalae</taxon>
        <taxon>asterids</taxon>
        <taxon>campanulids</taxon>
        <taxon>Aquifoliales</taxon>
        <taxon>Aquifoliaceae</taxon>
        <taxon>Ilex</taxon>
    </lineage>
</organism>
<accession>A0ABC8RHT8</accession>
<feature type="region of interest" description="Disordered" evidence="2">
    <location>
        <begin position="187"/>
        <end position="221"/>
    </location>
</feature>
<evidence type="ECO:0000256" key="2">
    <source>
        <dbReference type="SAM" id="MobiDB-lite"/>
    </source>
</evidence>
<evidence type="ECO:0000313" key="4">
    <source>
        <dbReference type="EMBL" id="CAK9144545.1"/>
    </source>
</evidence>
<dbReference type="PANTHER" id="PTHR43327:SF10">
    <property type="entry name" value="STOMATIN-LIKE PROTEIN 2, MITOCHONDRIAL"/>
    <property type="match status" value="1"/>
</dbReference>
<proteinExistence type="inferred from homology"/>
<dbReference type="InterPro" id="IPR050710">
    <property type="entry name" value="Band7/mec-2_domain"/>
</dbReference>
<feature type="compositionally biased region" description="Basic and acidic residues" evidence="2">
    <location>
        <begin position="253"/>
        <end position="267"/>
    </location>
</feature>
<dbReference type="AlphaFoldDB" id="A0ABC8RHT8"/>
<evidence type="ECO:0000313" key="5">
    <source>
        <dbReference type="Proteomes" id="UP001642360"/>
    </source>
</evidence>
<comment type="similarity">
    <text evidence="1">Belongs to the band 7/mec-2 family.</text>
</comment>
<name>A0ABC8RHT8_9AQUA</name>
<protein>
    <recommendedName>
        <fullName evidence="3">STML2-like C-terminal extension domain-containing protein</fullName>
    </recommendedName>
</protein>
<reference evidence="4 5" key="1">
    <citation type="submission" date="2024-02" db="EMBL/GenBank/DDBJ databases">
        <authorList>
            <person name="Vignale AGUSTIN F."/>
            <person name="Sosa J E."/>
            <person name="Modenutti C."/>
        </authorList>
    </citation>
    <scope>NUCLEOTIDE SEQUENCE [LARGE SCALE GENOMIC DNA]</scope>
</reference>
<evidence type="ECO:0000259" key="3">
    <source>
        <dbReference type="Pfam" id="PF16200"/>
    </source>
</evidence>
<dbReference type="InterPro" id="IPR032435">
    <property type="entry name" value="STML2-like_C"/>
</dbReference>
<dbReference type="EMBL" id="CAUOFW020001402">
    <property type="protein sequence ID" value="CAK9144545.1"/>
    <property type="molecule type" value="Genomic_DNA"/>
</dbReference>
<comment type="caution">
    <text evidence="4">The sequence shown here is derived from an EMBL/GenBank/DDBJ whole genome shotgun (WGS) entry which is preliminary data.</text>
</comment>
<dbReference type="Pfam" id="PF16200">
    <property type="entry name" value="Band_7_C"/>
    <property type="match status" value="1"/>
</dbReference>
<dbReference type="PANTHER" id="PTHR43327">
    <property type="entry name" value="STOMATIN-LIKE PROTEIN 2, MITOCHONDRIAL"/>
    <property type="match status" value="1"/>
</dbReference>
<evidence type="ECO:0000256" key="1">
    <source>
        <dbReference type="ARBA" id="ARBA00008164"/>
    </source>
</evidence>
<feature type="domain" description="STML2-like C-terminal extension" evidence="3">
    <location>
        <begin position="98"/>
        <end position="154"/>
    </location>
</feature>
<gene>
    <name evidence="4" type="ORF">ILEXP_LOCUS12294</name>
</gene>
<dbReference type="Proteomes" id="UP001642360">
    <property type="component" value="Unassembled WGS sequence"/>
</dbReference>
<sequence>MTMNSDQKPKKILHHQKSRIQKLKLVGKIGVTGDDKGGQSTECPTVRERQTNINIAHGRKISVILASEAAKMDQINRAQGEAEAILAIAQATSKGIAMVSQTLKEHGSMEAACLRIAEQYIQAFSKIAEKGTILLPTSASDLASTIAQVVSIYKFSGRTQKKIPQPEKKIPQPEVALLEIGSIKVDSDTKNKTPQPLKEDKSKVDSQPEVKSKVDSPSYDKTRQLVKELTQILVNLLFPEMESNEVTNEEPLDASHELNGEKPERGE</sequence>
<feature type="region of interest" description="Disordered" evidence="2">
    <location>
        <begin position="243"/>
        <end position="267"/>
    </location>
</feature>
<keyword evidence="5" id="KW-1185">Reference proteome</keyword>